<evidence type="ECO:0000313" key="2">
    <source>
        <dbReference type="Proteomes" id="UP000267900"/>
    </source>
</evidence>
<dbReference type="EMBL" id="CP034587">
    <property type="protein sequence ID" value="AZQ71916.1"/>
    <property type="molecule type" value="Genomic_DNA"/>
</dbReference>
<dbReference type="AlphaFoldDB" id="A0A3S9PHU8"/>
<dbReference type="Proteomes" id="UP000267900">
    <property type="component" value="Chromosome"/>
</dbReference>
<sequence length="98" mass="11130">MTAQPMHHHRPEPERVPRTYDGIANALQGARRMEFFREFGEAPLEQAESVLRRWWCEAMLDTDPDADRIREAAMAGTLPTTTVDDALALRKARGLPVD</sequence>
<organism evidence="1 2">
    <name type="scientific">Streptomyces luteoverticillatus</name>
    <name type="common">Streptoverticillium luteoverticillatus</name>
    <dbReference type="NCBI Taxonomy" id="66425"/>
    <lineage>
        <taxon>Bacteria</taxon>
        <taxon>Bacillati</taxon>
        <taxon>Actinomycetota</taxon>
        <taxon>Actinomycetes</taxon>
        <taxon>Kitasatosporales</taxon>
        <taxon>Streptomycetaceae</taxon>
        <taxon>Streptomyces</taxon>
    </lineage>
</organism>
<dbReference type="OrthoDB" id="3854670at2"/>
<gene>
    <name evidence="1" type="ORF">EKH77_12475</name>
</gene>
<keyword evidence="2" id="KW-1185">Reference proteome</keyword>
<protein>
    <submittedName>
        <fullName evidence="1">Uncharacterized protein</fullName>
    </submittedName>
</protein>
<name>A0A3S9PHU8_STRLT</name>
<proteinExistence type="predicted"/>
<reference evidence="1 2" key="1">
    <citation type="submission" date="2018-12" db="EMBL/GenBank/DDBJ databases">
        <title>The whole draft genome of Streptomyce luteoverticillatus CGMCC 15060.</title>
        <authorList>
            <person name="Feng Z."/>
            <person name="Chen G."/>
            <person name="Zhang J."/>
            <person name="Zhu H."/>
            <person name="Yu X."/>
            <person name="Zhang W."/>
            <person name="Zhang X."/>
        </authorList>
    </citation>
    <scope>NUCLEOTIDE SEQUENCE [LARGE SCALE GENOMIC DNA]</scope>
    <source>
        <strain evidence="1 2">CGMCC 15060</strain>
    </source>
</reference>
<accession>A0A3S9PHU8</accession>
<evidence type="ECO:0000313" key="1">
    <source>
        <dbReference type="EMBL" id="AZQ71916.1"/>
    </source>
</evidence>